<dbReference type="AlphaFoldDB" id="A0A8J5J9W9"/>
<comment type="caution">
    <text evidence="3">The sequence shown here is derived from an EMBL/GenBank/DDBJ whole genome shotgun (WGS) entry which is preliminary data.</text>
</comment>
<dbReference type="Pfam" id="PF00514">
    <property type="entry name" value="Arm"/>
    <property type="match status" value="1"/>
</dbReference>
<dbReference type="PANTHER" id="PTHR46586:SF3">
    <property type="entry name" value="ANKYRIN REPEAT-CONTAINING PROTEIN"/>
    <property type="match status" value="1"/>
</dbReference>
<dbReference type="EMBL" id="JAENGY010000345">
    <property type="protein sequence ID" value="KAG6965289.1"/>
    <property type="molecule type" value="Genomic_DNA"/>
</dbReference>
<keyword evidence="4" id="KW-1185">Reference proteome</keyword>
<evidence type="ECO:0000313" key="4">
    <source>
        <dbReference type="Proteomes" id="UP000709295"/>
    </source>
</evidence>
<dbReference type="InterPro" id="IPR000225">
    <property type="entry name" value="Armadillo"/>
</dbReference>
<evidence type="ECO:0000256" key="2">
    <source>
        <dbReference type="SAM" id="MobiDB-lite"/>
    </source>
</evidence>
<name>A0A8J5J9W9_9STRA</name>
<protein>
    <submittedName>
        <fullName evidence="3">Uncharacterized protein</fullName>
    </submittedName>
</protein>
<dbReference type="SMART" id="SM00185">
    <property type="entry name" value="ARM"/>
    <property type="match status" value="3"/>
</dbReference>
<evidence type="ECO:0000256" key="1">
    <source>
        <dbReference type="PROSITE-ProRule" id="PRU00259"/>
    </source>
</evidence>
<feature type="repeat" description="ARM" evidence="1">
    <location>
        <begin position="677"/>
        <end position="719"/>
    </location>
</feature>
<gene>
    <name evidence="3" type="ORF">JG688_00007274</name>
</gene>
<accession>A0A8J5J9W9</accession>
<dbReference type="InterPro" id="IPR002110">
    <property type="entry name" value="Ankyrin_rpt"/>
</dbReference>
<organism evidence="3 4">
    <name type="scientific">Phytophthora aleatoria</name>
    <dbReference type="NCBI Taxonomy" id="2496075"/>
    <lineage>
        <taxon>Eukaryota</taxon>
        <taxon>Sar</taxon>
        <taxon>Stramenopiles</taxon>
        <taxon>Oomycota</taxon>
        <taxon>Peronosporomycetes</taxon>
        <taxon>Peronosporales</taxon>
        <taxon>Peronosporaceae</taxon>
        <taxon>Phytophthora</taxon>
    </lineage>
</organism>
<proteinExistence type="predicted"/>
<feature type="region of interest" description="Disordered" evidence="2">
    <location>
        <begin position="731"/>
        <end position="759"/>
    </location>
</feature>
<sequence>MEPLAGVSAAVHAAFPALIAIPQVIEEISALLDYSALWRLEDASSIGDLRLVKRVATHDQCRLHVVDPPPSDLARRASFTAAAAEAAEEGHLVVFQWLIMHYAASNWDVTDAIVRASRHGHLDVLQWAQSHEELATFRWTTKMMVVAAIEGHFGIVRWLHEHSSAPGSPHVMDCAAEALDLPMLEWLHTNRTEGCTPYAMDNAARKGSLEIVRWLHTHRTEGCTTGAMDGAAMNGHLQVLQWLHTNRHEGCTASALHCAAVNGHADVVRWLDENVTVGNRRRAFASAVRWGHLDVVKALAKYCSVNASVDSSRELTAARRRAEVEMRVPNTSSLLRARRERILYSQRILDGPAEENAVWYGRLEVLQFLFSNGMPQKKTTSQILAVMVLVLDVAVPGAGPLAEVLSTISQLSGEMNEGKQVCGHLHSGLMCIVDGLETDDQLLSKESLDKFVAVVVKFLHHLELCRGKELVYRLVEYEKMADELQQVYEDIAELFELFDVVMVNWSEQWEHDVRVQRDVLIASVKDNDVVLRDLQDSRAQVDALLTLKFELEHRAEQHDEEIVERIKAIIAAITVASRIEVANKTNSTTIRNAGALELMVDLLRSEVDDHRQHAVTALEHLTAHGKDNIRMLENQEATSALVSLLRTGADSEKELGAIVLGRLAGTKPNREAIADEGGIPALVQLAQSGTDAQKEEAVHVLGRLAKEDAIKAVIKNSGAVDALQQLKRTGNTAQKRKAGIALKAISPEAGTKRRRSDNS</sequence>
<dbReference type="PANTHER" id="PTHR46586">
    <property type="entry name" value="ANKYRIN REPEAT-CONTAINING PROTEIN"/>
    <property type="match status" value="1"/>
</dbReference>
<dbReference type="Proteomes" id="UP000709295">
    <property type="component" value="Unassembled WGS sequence"/>
</dbReference>
<evidence type="ECO:0000313" key="3">
    <source>
        <dbReference type="EMBL" id="KAG6965289.1"/>
    </source>
</evidence>
<dbReference type="InterPro" id="IPR052050">
    <property type="entry name" value="SecEffector_AnkRepeat"/>
</dbReference>
<reference evidence="3" key="1">
    <citation type="submission" date="2021-01" db="EMBL/GenBank/DDBJ databases">
        <title>Phytophthora aleatoria, a newly-described species from Pinus radiata is distinct from Phytophthora cactorum isolates based on comparative genomics.</title>
        <authorList>
            <person name="Mcdougal R."/>
            <person name="Panda P."/>
            <person name="Williams N."/>
            <person name="Studholme D.J."/>
        </authorList>
    </citation>
    <scope>NUCLEOTIDE SEQUENCE</scope>
    <source>
        <strain evidence="3">NZFS 4037</strain>
    </source>
</reference>
<dbReference type="Pfam" id="PF12796">
    <property type="entry name" value="Ank_2"/>
    <property type="match status" value="1"/>
</dbReference>
<dbReference type="PROSITE" id="PS50176">
    <property type="entry name" value="ARM_REPEAT"/>
    <property type="match status" value="1"/>
</dbReference>